<comment type="caution">
    <text evidence="3">The sequence shown here is derived from an EMBL/GenBank/DDBJ whole genome shotgun (WGS) entry which is preliminary data.</text>
</comment>
<dbReference type="Proteomes" id="UP000034448">
    <property type="component" value="Unassembled WGS sequence"/>
</dbReference>
<dbReference type="InterPro" id="IPR050639">
    <property type="entry name" value="SSR_resolvase"/>
</dbReference>
<dbReference type="Pfam" id="PF07508">
    <property type="entry name" value="Recombinase"/>
    <property type="match status" value="1"/>
</dbReference>
<dbReference type="AlphaFoldDB" id="A0A0G0IH82"/>
<dbReference type="PROSITE" id="PS51736">
    <property type="entry name" value="RECOMBINASES_3"/>
    <property type="match status" value="1"/>
</dbReference>
<dbReference type="SMART" id="SM00857">
    <property type="entry name" value="Resolvase"/>
    <property type="match status" value="1"/>
</dbReference>
<dbReference type="PROSITE" id="PS51737">
    <property type="entry name" value="RECOMBINASE_DNA_BIND"/>
    <property type="match status" value="1"/>
</dbReference>
<dbReference type="InterPro" id="IPR025827">
    <property type="entry name" value="Zn_ribbon_recom_dom"/>
</dbReference>
<dbReference type="Gene3D" id="3.40.50.1390">
    <property type="entry name" value="Resolvase, N-terminal catalytic domain"/>
    <property type="match status" value="1"/>
</dbReference>
<dbReference type="InterPro" id="IPR006119">
    <property type="entry name" value="Resolv_N"/>
</dbReference>
<evidence type="ECO:0000313" key="3">
    <source>
        <dbReference type="EMBL" id="KKQ15401.1"/>
    </source>
</evidence>
<dbReference type="Gene3D" id="3.90.1750.20">
    <property type="entry name" value="Putative Large Serine Recombinase, Chain B, Domain 2"/>
    <property type="match status" value="1"/>
</dbReference>
<dbReference type="PANTHER" id="PTHR30461">
    <property type="entry name" value="DNA-INVERTASE FROM LAMBDOID PROPHAGE"/>
    <property type="match status" value="1"/>
</dbReference>
<dbReference type="PANTHER" id="PTHR30461:SF23">
    <property type="entry name" value="DNA RECOMBINASE-RELATED"/>
    <property type="match status" value="1"/>
</dbReference>
<name>A0A0G0IH82_9BACT</name>
<evidence type="ECO:0000259" key="1">
    <source>
        <dbReference type="PROSITE" id="PS51736"/>
    </source>
</evidence>
<dbReference type="EMBL" id="LBSJ01000017">
    <property type="protein sequence ID" value="KKQ15401.1"/>
    <property type="molecule type" value="Genomic_DNA"/>
</dbReference>
<dbReference type="Pfam" id="PF13408">
    <property type="entry name" value="Zn_ribbon_recom"/>
    <property type="match status" value="1"/>
</dbReference>
<dbReference type="GO" id="GO:0000150">
    <property type="term" value="F:DNA strand exchange activity"/>
    <property type="evidence" value="ECO:0007669"/>
    <property type="project" value="InterPro"/>
</dbReference>
<evidence type="ECO:0000259" key="2">
    <source>
        <dbReference type="PROSITE" id="PS51737"/>
    </source>
</evidence>
<gene>
    <name evidence="3" type="ORF">US28_C0017G0011</name>
</gene>
<dbReference type="GO" id="GO:0003677">
    <property type="term" value="F:DNA binding"/>
    <property type="evidence" value="ECO:0007669"/>
    <property type="project" value="InterPro"/>
</dbReference>
<organism evidence="3 4">
    <name type="scientific">Candidatus Daviesbacteria bacterium GW2011_GWA1_36_8</name>
    <dbReference type="NCBI Taxonomy" id="1618417"/>
    <lineage>
        <taxon>Bacteria</taxon>
        <taxon>Candidatus Daviesiibacteriota</taxon>
    </lineage>
</organism>
<dbReference type="CDD" id="cd00338">
    <property type="entry name" value="Ser_Recombinase"/>
    <property type="match status" value="1"/>
</dbReference>
<accession>A0A0G0IH82</accession>
<protein>
    <recommendedName>
        <fullName evidence="5">Recombinase</fullName>
    </recommendedName>
</protein>
<reference evidence="3 4" key="1">
    <citation type="journal article" date="2015" name="Nature">
        <title>rRNA introns, odd ribosomes, and small enigmatic genomes across a large radiation of phyla.</title>
        <authorList>
            <person name="Brown C.T."/>
            <person name="Hug L.A."/>
            <person name="Thomas B.C."/>
            <person name="Sharon I."/>
            <person name="Castelle C.J."/>
            <person name="Singh A."/>
            <person name="Wilkins M.J."/>
            <person name="Williams K.H."/>
            <person name="Banfield J.F."/>
        </authorList>
    </citation>
    <scope>NUCLEOTIDE SEQUENCE [LARGE SCALE GENOMIC DNA]</scope>
</reference>
<dbReference type="Pfam" id="PF00239">
    <property type="entry name" value="Resolvase"/>
    <property type="match status" value="1"/>
</dbReference>
<feature type="domain" description="Resolvase/invertase-type recombinase catalytic" evidence="1">
    <location>
        <begin position="8"/>
        <end position="165"/>
    </location>
</feature>
<evidence type="ECO:0000313" key="4">
    <source>
        <dbReference type="Proteomes" id="UP000034448"/>
    </source>
</evidence>
<evidence type="ECO:0008006" key="5">
    <source>
        <dbReference type="Google" id="ProtNLM"/>
    </source>
</evidence>
<sequence length="522" mass="61035">MENKFKIRAVIYGRVSTKEQADGKESIPDQIRVCKKAIADHGWELVEEPYIDAESGHLMEERLGFQKLMQDALAYKFDLVIVKDFDRFARNKSLATKSRDELKKIFIQTYSLATPVEPRDPKLYDPTDDDLGIMVEGFSDTMNEIERNKIRRRMTMGKVAVAKAGKIPNNVPYGYKIIRWIDDKNKVQRKVEVDEENAKTIRWIFEEYTKGRGALSIAFALTEKGIKPPRGKYWRAQAIKYMLQNQTYTGKVLWGWRHADYAKNKQRKLRDHKGIVEDGIHKAIIPEEIFKLAQKEKRIRGNSQKGRAKQSRGLLTGIAKCIRCGSGVTYLTRHHNRKKKNPKWNDTTTYEYLCGGYKYSGICQRRIMSATRLEDFVLNQIRNLVNNPTARERLIFDRNIAITDNLESDYKLAAKHLADIDRRRERVKEAYEAGIDSIDVYAGNMKRLEEEVTKYHVVTDDYQFKVQQLNERRKELEKFTKSLDDFNTLWDSSELEERKHVLRMIVKEIRAGNGKIEIDFRF</sequence>
<dbReference type="InterPro" id="IPR036162">
    <property type="entry name" value="Resolvase-like_N_sf"/>
</dbReference>
<dbReference type="InterPro" id="IPR011109">
    <property type="entry name" value="DNA_bind_recombinase_dom"/>
</dbReference>
<dbReference type="InterPro" id="IPR038109">
    <property type="entry name" value="DNA_bind_recomb_sf"/>
</dbReference>
<dbReference type="SUPFAM" id="SSF53041">
    <property type="entry name" value="Resolvase-like"/>
    <property type="match status" value="1"/>
</dbReference>
<feature type="domain" description="Recombinase" evidence="2">
    <location>
        <begin position="172"/>
        <end position="303"/>
    </location>
</feature>
<proteinExistence type="predicted"/>